<dbReference type="AlphaFoldDB" id="A0AAD4YHK5"/>
<accession>A0AAD4YHK5</accession>
<sequence>MPLKKQNFHILNKDGDVRDAVLIPELKRYPGEGNGYPLQYSCLENPMDKEASLILIIGEGNGNPLQYSCLENTMDEEPDVNPERGGKEIPLVQGKEQRLCFAGAAMKRYPTWKGLNLGLLHCKHILNQLSYEKSPQFYMKSSKYFIDVSQKNGEGNGTPLQYSCLENPIDGGAWWAAVHGVVKSLT</sequence>
<gene>
    <name evidence="1" type="ORF">MG293_000919</name>
</gene>
<protein>
    <submittedName>
        <fullName evidence="1">Uncharacterized protein</fullName>
    </submittedName>
</protein>
<name>A0AAD4YHK5_OVIAM</name>
<dbReference type="EMBL" id="JAKZEL010000001">
    <property type="protein sequence ID" value="KAI4548589.1"/>
    <property type="molecule type" value="Genomic_DNA"/>
</dbReference>
<evidence type="ECO:0000313" key="2">
    <source>
        <dbReference type="Proteomes" id="UP001214576"/>
    </source>
</evidence>
<dbReference type="Proteomes" id="UP001214576">
    <property type="component" value="Unassembled WGS sequence"/>
</dbReference>
<comment type="caution">
    <text evidence="1">The sequence shown here is derived from an EMBL/GenBank/DDBJ whole genome shotgun (WGS) entry which is preliminary data.</text>
</comment>
<evidence type="ECO:0000313" key="1">
    <source>
        <dbReference type="EMBL" id="KAI4548589.1"/>
    </source>
</evidence>
<reference evidence="1" key="1">
    <citation type="submission" date="2022-03" db="EMBL/GenBank/DDBJ databases">
        <title>Genomic analyses of argali, domestic sheep and their hybrids provide insights into chromosomal evolution, heterosis and genetic basis of agronomic traits.</title>
        <authorList>
            <person name="Li M."/>
        </authorList>
    </citation>
    <scope>NUCLEOTIDE SEQUENCE</scope>
    <source>
        <strain evidence="1">CAU-MHL-2022a</strain>
        <tissue evidence="1">Skin</tissue>
    </source>
</reference>
<proteinExistence type="predicted"/>
<keyword evidence="2" id="KW-1185">Reference proteome</keyword>
<organism evidence="1 2">
    <name type="scientific">Ovis ammon polii</name>
    <dbReference type="NCBI Taxonomy" id="230172"/>
    <lineage>
        <taxon>Eukaryota</taxon>
        <taxon>Metazoa</taxon>
        <taxon>Chordata</taxon>
        <taxon>Craniata</taxon>
        <taxon>Vertebrata</taxon>
        <taxon>Euteleostomi</taxon>
        <taxon>Mammalia</taxon>
        <taxon>Eutheria</taxon>
        <taxon>Laurasiatheria</taxon>
        <taxon>Artiodactyla</taxon>
        <taxon>Ruminantia</taxon>
        <taxon>Pecora</taxon>
        <taxon>Bovidae</taxon>
        <taxon>Caprinae</taxon>
        <taxon>Ovis</taxon>
    </lineage>
</organism>